<dbReference type="Proteomes" id="UP000653076">
    <property type="component" value="Unassembled WGS sequence"/>
</dbReference>
<sequence>MPAMAYEIPTPKYLRVLNTLRKRIEDGDYAPGAALPSENQLCNEFGVSRPTVLKALGILKQDGWIESQQGKGSFVRGRSAAGRTSPEYARDAVELDETGDTEILHVGPVLATPRIAAELKIPEGTPVYERRRRTVTEIGPVDLISTFVPVDIAVGTDITKPDPIPGGLLDLIARQKGLRADYATERMSARRVSADEADALAVSADEPAMSVVITVHQASGDPIMTSVLVMPGSRHEIEDTYAVS</sequence>
<evidence type="ECO:0000256" key="2">
    <source>
        <dbReference type="ARBA" id="ARBA00023125"/>
    </source>
</evidence>
<dbReference type="Pfam" id="PF00392">
    <property type="entry name" value="GntR"/>
    <property type="match status" value="1"/>
</dbReference>
<dbReference type="InterPro" id="IPR011663">
    <property type="entry name" value="UTRA"/>
</dbReference>
<evidence type="ECO:0000256" key="3">
    <source>
        <dbReference type="ARBA" id="ARBA00023163"/>
    </source>
</evidence>
<dbReference type="InterPro" id="IPR028978">
    <property type="entry name" value="Chorismate_lyase_/UTRA_dom_sf"/>
</dbReference>
<gene>
    <name evidence="5" type="ORF">Vqi01_56720</name>
</gene>
<dbReference type="SUPFAM" id="SSF46785">
    <property type="entry name" value="Winged helix' DNA-binding domain"/>
    <property type="match status" value="1"/>
</dbReference>
<dbReference type="InterPro" id="IPR050679">
    <property type="entry name" value="Bact_HTH_transcr_reg"/>
</dbReference>
<dbReference type="SUPFAM" id="SSF64288">
    <property type="entry name" value="Chorismate lyase-like"/>
    <property type="match status" value="1"/>
</dbReference>
<dbReference type="InterPro" id="IPR036388">
    <property type="entry name" value="WH-like_DNA-bd_sf"/>
</dbReference>
<dbReference type="Pfam" id="PF07702">
    <property type="entry name" value="UTRA"/>
    <property type="match status" value="1"/>
</dbReference>
<comment type="caution">
    <text evidence="5">The sequence shown here is derived from an EMBL/GenBank/DDBJ whole genome shotgun (WGS) entry which is preliminary data.</text>
</comment>
<name>A0ABQ4JM17_9ACTN</name>
<dbReference type="SMART" id="SM00345">
    <property type="entry name" value="HTH_GNTR"/>
    <property type="match status" value="1"/>
</dbReference>
<dbReference type="PANTHER" id="PTHR44846">
    <property type="entry name" value="MANNOSYL-D-GLYCERATE TRANSPORT/METABOLISM SYSTEM REPRESSOR MNGR-RELATED"/>
    <property type="match status" value="1"/>
</dbReference>
<dbReference type="PANTHER" id="PTHR44846:SF17">
    <property type="entry name" value="GNTR-FAMILY TRANSCRIPTIONAL REGULATOR"/>
    <property type="match status" value="1"/>
</dbReference>
<evidence type="ECO:0000259" key="4">
    <source>
        <dbReference type="PROSITE" id="PS50949"/>
    </source>
</evidence>
<dbReference type="InterPro" id="IPR000524">
    <property type="entry name" value="Tscrpt_reg_HTH_GntR"/>
</dbReference>
<dbReference type="Gene3D" id="1.10.10.10">
    <property type="entry name" value="Winged helix-like DNA-binding domain superfamily/Winged helix DNA-binding domain"/>
    <property type="match status" value="1"/>
</dbReference>
<dbReference type="Gene3D" id="3.40.1410.10">
    <property type="entry name" value="Chorismate lyase-like"/>
    <property type="match status" value="1"/>
</dbReference>
<proteinExistence type="predicted"/>
<organism evidence="5 6">
    <name type="scientific">Micromonospora qiuiae</name>
    <dbReference type="NCBI Taxonomy" id="502268"/>
    <lineage>
        <taxon>Bacteria</taxon>
        <taxon>Bacillati</taxon>
        <taxon>Actinomycetota</taxon>
        <taxon>Actinomycetes</taxon>
        <taxon>Micromonosporales</taxon>
        <taxon>Micromonosporaceae</taxon>
        <taxon>Micromonospora</taxon>
    </lineage>
</organism>
<protein>
    <submittedName>
        <fullName evidence="5">GntR family transcriptional regulator</fullName>
    </submittedName>
</protein>
<dbReference type="SMART" id="SM00866">
    <property type="entry name" value="UTRA"/>
    <property type="match status" value="1"/>
</dbReference>
<keyword evidence="6" id="KW-1185">Reference proteome</keyword>
<dbReference type="CDD" id="cd07377">
    <property type="entry name" value="WHTH_GntR"/>
    <property type="match status" value="1"/>
</dbReference>
<dbReference type="PRINTS" id="PR00035">
    <property type="entry name" value="HTHGNTR"/>
</dbReference>
<keyword evidence="2" id="KW-0238">DNA-binding</keyword>
<evidence type="ECO:0000313" key="6">
    <source>
        <dbReference type="Proteomes" id="UP000653076"/>
    </source>
</evidence>
<evidence type="ECO:0000256" key="1">
    <source>
        <dbReference type="ARBA" id="ARBA00023015"/>
    </source>
</evidence>
<keyword evidence="3" id="KW-0804">Transcription</keyword>
<keyword evidence="1" id="KW-0805">Transcription regulation</keyword>
<evidence type="ECO:0000313" key="5">
    <source>
        <dbReference type="EMBL" id="GIJ30510.1"/>
    </source>
</evidence>
<accession>A0ABQ4JM17</accession>
<dbReference type="EMBL" id="BOPC01000117">
    <property type="protein sequence ID" value="GIJ30510.1"/>
    <property type="molecule type" value="Genomic_DNA"/>
</dbReference>
<reference evidence="5 6" key="1">
    <citation type="submission" date="2021-01" db="EMBL/GenBank/DDBJ databases">
        <title>Whole genome shotgun sequence of Verrucosispora qiuiae NBRC 106684.</title>
        <authorList>
            <person name="Komaki H."/>
            <person name="Tamura T."/>
        </authorList>
    </citation>
    <scope>NUCLEOTIDE SEQUENCE [LARGE SCALE GENOMIC DNA]</scope>
    <source>
        <strain evidence="5 6">NBRC 106684</strain>
    </source>
</reference>
<dbReference type="PROSITE" id="PS50949">
    <property type="entry name" value="HTH_GNTR"/>
    <property type="match status" value="1"/>
</dbReference>
<dbReference type="InterPro" id="IPR036390">
    <property type="entry name" value="WH_DNA-bd_sf"/>
</dbReference>
<feature type="domain" description="HTH gntR-type" evidence="4">
    <location>
        <begin position="10"/>
        <end position="78"/>
    </location>
</feature>